<name>A0A1Q9BS97_SYMMI</name>
<dbReference type="Proteomes" id="UP000186817">
    <property type="component" value="Unassembled WGS sequence"/>
</dbReference>
<accession>A0A1Q9BS97</accession>
<feature type="non-terminal residue" evidence="1">
    <location>
        <position position="39"/>
    </location>
</feature>
<proteinExistence type="predicted"/>
<gene>
    <name evidence="1" type="ORF">AK812_SmicGene47156</name>
</gene>
<keyword evidence="2" id="KW-1185">Reference proteome</keyword>
<evidence type="ECO:0000313" key="2">
    <source>
        <dbReference type="Proteomes" id="UP000186817"/>
    </source>
</evidence>
<protein>
    <submittedName>
        <fullName evidence="1">Uncharacterized protein</fullName>
    </submittedName>
</protein>
<organism evidence="1 2">
    <name type="scientific">Symbiodinium microadriaticum</name>
    <name type="common">Dinoflagellate</name>
    <name type="synonym">Zooxanthella microadriatica</name>
    <dbReference type="NCBI Taxonomy" id="2951"/>
    <lineage>
        <taxon>Eukaryota</taxon>
        <taxon>Sar</taxon>
        <taxon>Alveolata</taxon>
        <taxon>Dinophyceae</taxon>
        <taxon>Suessiales</taxon>
        <taxon>Symbiodiniaceae</taxon>
        <taxon>Symbiodinium</taxon>
    </lineage>
</organism>
<dbReference type="AlphaFoldDB" id="A0A1Q9BS97"/>
<reference evidence="1 2" key="1">
    <citation type="submission" date="2016-02" db="EMBL/GenBank/DDBJ databases">
        <title>Genome analysis of coral dinoflagellate symbionts highlights evolutionary adaptations to a symbiotic lifestyle.</title>
        <authorList>
            <person name="Aranda M."/>
            <person name="Li Y."/>
            <person name="Liew Y.J."/>
            <person name="Baumgarten S."/>
            <person name="Simakov O."/>
            <person name="Wilson M."/>
            <person name="Piel J."/>
            <person name="Ashoor H."/>
            <person name="Bougouffa S."/>
            <person name="Bajic V.B."/>
            <person name="Ryu T."/>
            <person name="Ravasi T."/>
            <person name="Bayer T."/>
            <person name="Micklem G."/>
            <person name="Kim H."/>
            <person name="Bhak J."/>
            <person name="Lajeunesse T.C."/>
            <person name="Voolstra C.R."/>
        </authorList>
    </citation>
    <scope>NUCLEOTIDE SEQUENCE [LARGE SCALE GENOMIC DNA]</scope>
    <source>
        <strain evidence="1 2">CCMP2467</strain>
    </source>
</reference>
<dbReference type="EMBL" id="LSRX01005217">
    <property type="protein sequence ID" value="OLP73565.1"/>
    <property type="molecule type" value="Genomic_DNA"/>
</dbReference>
<evidence type="ECO:0000313" key="1">
    <source>
        <dbReference type="EMBL" id="OLP73565.1"/>
    </source>
</evidence>
<comment type="caution">
    <text evidence="1">The sequence shown here is derived from an EMBL/GenBank/DDBJ whole genome shotgun (WGS) entry which is preliminary data.</text>
</comment>
<feature type="non-terminal residue" evidence="1">
    <location>
        <position position="1"/>
    </location>
</feature>
<sequence>VPSHLPLSLDKACSPLAMFFQTLQRRGAGSNLPTAVADC</sequence>